<reference evidence="1 2" key="1">
    <citation type="journal article" date="2023" name="Mol. Biol. Evol.">
        <title>Genomics of Secondarily Temperate Adaptation in the Only Non-Antarctic Icefish.</title>
        <authorList>
            <person name="Rivera-Colon A.G."/>
            <person name="Rayamajhi N."/>
            <person name="Minhas B.F."/>
            <person name="Madrigal G."/>
            <person name="Bilyk K.T."/>
            <person name="Yoon V."/>
            <person name="Hune M."/>
            <person name="Gregory S."/>
            <person name="Cheng C.H.C."/>
            <person name="Catchen J.M."/>
        </authorList>
    </citation>
    <scope>NUCLEOTIDE SEQUENCE [LARGE SCALE GENOMIC DNA]</scope>
    <source>
        <strain evidence="1">JC2023a</strain>
    </source>
</reference>
<comment type="caution">
    <text evidence="1">The sequence shown here is derived from an EMBL/GenBank/DDBJ whole genome shotgun (WGS) entry which is preliminary data.</text>
</comment>
<keyword evidence="2" id="KW-1185">Reference proteome</keyword>
<sequence length="76" mass="8251">MNKLSSRRKRCTCLMSGPVDDVSQSSLERKVHPLGSWGPAFSRAPGRAVSLDPEPSPVSSVSWADAPAREMHLVSF</sequence>
<evidence type="ECO:0000313" key="1">
    <source>
        <dbReference type="EMBL" id="KAK5879545.1"/>
    </source>
</evidence>
<accession>A0AAN8B6L6</accession>
<protein>
    <submittedName>
        <fullName evidence="1">Uncharacterized protein</fullName>
    </submittedName>
</protein>
<evidence type="ECO:0000313" key="2">
    <source>
        <dbReference type="Proteomes" id="UP001335648"/>
    </source>
</evidence>
<dbReference type="EMBL" id="JAULUE010002064">
    <property type="protein sequence ID" value="KAK5879545.1"/>
    <property type="molecule type" value="Genomic_DNA"/>
</dbReference>
<organism evidence="1 2">
    <name type="scientific">Champsocephalus esox</name>
    <name type="common">pike icefish</name>
    <dbReference type="NCBI Taxonomy" id="159716"/>
    <lineage>
        <taxon>Eukaryota</taxon>
        <taxon>Metazoa</taxon>
        <taxon>Chordata</taxon>
        <taxon>Craniata</taxon>
        <taxon>Vertebrata</taxon>
        <taxon>Euteleostomi</taxon>
        <taxon>Actinopterygii</taxon>
        <taxon>Neopterygii</taxon>
        <taxon>Teleostei</taxon>
        <taxon>Neoteleostei</taxon>
        <taxon>Acanthomorphata</taxon>
        <taxon>Eupercaria</taxon>
        <taxon>Perciformes</taxon>
        <taxon>Notothenioidei</taxon>
        <taxon>Channichthyidae</taxon>
        <taxon>Champsocephalus</taxon>
    </lineage>
</organism>
<proteinExistence type="predicted"/>
<name>A0AAN8B6L6_9TELE</name>
<dbReference type="AlphaFoldDB" id="A0AAN8B6L6"/>
<gene>
    <name evidence="1" type="ORF">CesoFtcFv8_022649</name>
</gene>
<dbReference type="Proteomes" id="UP001335648">
    <property type="component" value="Unassembled WGS sequence"/>
</dbReference>